<reference evidence="2 3" key="1">
    <citation type="submission" date="2016-11" db="EMBL/GenBank/DDBJ databases">
        <authorList>
            <person name="Jaros S."/>
            <person name="Januszkiewicz K."/>
            <person name="Wedrychowicz H."/>
        </authorList>
    </citation>
    <scope>NUCLEOTIDE SEQUENCE [LARGE SCALE GENOMIC DNA]</scope>
    <source>
        <strain evidence="2 3">DSM 21074</strain>
    </source>
</reference>
<keyword evidence="3" id="KW-1185">Reference proteome</keyword>
<dbReference type="STRING" id="1121955.SAMN02745146_3646"/>
<dbReference type="SUPFAM" id="SSF55909">
    <property type="entry name" value="Pentein"/>
    <property type="match status" value="1"/>
</dbReference>
<evidence type="ECO:0000256" key="1">
    <source>
        <dbReference type="ARBA" id="ARBA00022801"/>
    </source>
</evidence>
<evidence type="ECO:0000313" key="2">
    <source>
        <dbReference type="EMBL" id="SHJ66870.1"/>
    </source>
</evidence>
<name>A0A1M6L6Q2_9BACT</name>
<dbReference type="Gene3D" id="3.75.10.10">
    <property type="entry name" value="L-arginine/glycine Amidinotransferase, Chain A"/>
    <property type="match status" value="1"/>
</dbReference>
<dbReference type="PANTHER" id="PTHR31377">
    <property type="entry name" value="AGMATINE DEIMINASE-RELATED"/>
    <property type="match status" value="1"/>
</dbReference>
<dbReference type="EMBL" id="FQYN01000009">
    <property type="protein sequence ID" value="SHJ66870.1"/>
    <property type="molecule type" value="Genomic_DNA"/>
</dbReference>
<dbReference type="Proteomes" id="UP000184418">
    <property type="component" value="Unassembled WGS sequence"/>
</dbReference>
<proteinExistence type="predicted"/>
<dbReference type="PANTHER" id="PTHR31377:SF0">
    <property type="entry name" value="AGMATINE DEIMINASE-RELATED"/>
    <property type="match status" value="1"/>
</dbReference>
<dbReference type="RefSeq" id="WP_073111859.1">
    <property type="nucleotide sequence ID" value="NZ_FQYN01000009.1"/>
</dbReference>
<dbReference type="GO" id="GO:0004668">
    <property type="term" value="F:protein-arginine deiminase activity"/>
    <property type="evidence" value="ECO:0007669"/>
    <property type="project" value="InterPro"/>
</dbReference>
<accession>A0A1M6L6Q2</accession>
<evidence type="ECO:0000313" key="3">
    <source>
        <dbReference type="Proteomes" id="UP000184418"/>
    </source>
</evidence>
<dbReference type="AlphaFoldDB" id="A0A1M6L6Q2"/>
<keyword evidence="1" id="KW-0378">Hydrolase</keyword>
<organism evidence="2 3">
    <name type="scientific">Hymenobacter daecheongensis DSM 21074</name>
    <dbReference type="NCBI Taxonomy" id="1121955"/>
    <lineage>
        <taxon>Bacteria</taxon>
        <taxon>Pseudomonadati</taxon>
        <taxon>Bacteroidota</taxon>
        <taxon>Cytophagia</taxon>
        <taxon>Cytophagales</taxon>
        <taxon>Hymenobacteraceae</taxon>
        <taxon>Hymenobacter</taxon>
    </lineage>
</organism>
<dbReference type="InterPro" id="IPR007466">
    <property type="entry name" value="Peptidyl-Arg-deiminase_porph"/>
</dbReference>
<gene>
    <name evidence="2" type="ORF">SAMN02745146_3646</name>
</gene>
<dbReference type="Pfam" id="PF04371">
    <property type="entry name" value="PAD_porph"/>
    <property type="match status" value="1"/>
</dbReference>
<protein>
    <submittedName>
        <fullName evidence="2">Agmatine/peptidylarginine deiminase</fullName>
    </submittedName>
</protein>
<dbReference type="GO" id="GO:0047632">
    <property type="term" value="F:agmatine deiminase activity"/>
    <property type="evidence" value="ECO:0007669"/>
    <property type="project" value="TreeGrafter"/>
</dbReference>
<sequence length="279" mass="31161">MSDATKAGMVYLADILPGRHTSVVRELVAALSASGLSSRLLPGTRDIWARDYMPVPVPSGQLVRFRYAPDYLRAKKWQHLITNATSVCQELSLAAQESTLTIDGGNVVRGAGKVLLTDKVVRENPQISPSRLRRELARQLETDHLILLPADPVDFTGHADGMLHFLDERTVLLNDYSQEKTAFWPQLRSALYAAGLDWIPLAYNPYHNVSLTDAAGIYINFLRTKHTIVAPVFGQHEDEAALRQLERVFPTHTIQPIQCRELAREGGLLHCITWTAECE</sequence>
<dbReference type="GO" id="GO:0009446">
    <property type="term" value="P:putrescine biosynthetic process"/>
    <property type="evidence" value="ECO:0007669"/>
    <property type="project" value="InterPro"/>
</dbReference>
<dbReference type="OrthoDB" id="7871381at2"/>